<sequence length="245" mass="26828">MANSPDLSVLVMGETGSGKSSVVNLLVGENVAEVSSGASVCTPKTVKHEATIAIEVEGQEIQMRVHIWEVGGFNQPEAKPGKTPTTALDMELGPILQVNGSVDVVLFCMQGPKLKNTSTRIFEYVNGILGGHVPIVPVITKLERERENMEKWWDRNEERLESMGLSGTGHACITGLQCARYEAKSAESRASLVSILKGQYSPGRKSTSLENVLKKLVHENPREYNKKTLVKRFKLDSAVAKRLLQ</sequence>
<feature type="domain" description="G" evidence="1">
    <location>
        <begin position="9"/>
        <end position="126"/>
    </location>
</feature>
<organism evidence="2 3">
    <name type="scientific">Pisolithus tinctorius Marx 270</name>
    <dbReference type="NCBI Taxonomy" id="870435"/>
    <lineage>
        <taxon>Eukaryota</taxon>
        <taxon>Fungi</taxon>
        <taxon>Dikarya</taxon>
        <taxon>Basidiomycota</taxon>
        <taxon>Agaricomycotina</taxon>
        <taxon>Agaricomycetes</taxon>
        <taxon>Agaricomycetidae</taxon>
        <taxon>Boletales</taxon>
        <taxon>Sclerodermatineae</taxon>
        <taxon>Pisolithaceae</taxon>
        <taxon>Pisolithus</taxon>
    </lineage>
</organism>
<keyword evidence="3" id="KW-1185">Reference proteome</keyword>
<reference evidence="2 3" key="1">
    <citation type="submission" date="2014-04" db="EMBL/GenBank/DDBJ databases">
        <authorList>
            <consortium name="DOE Joint Genome Institute"/>
            <person name="Kuo A."/>
            <person name="Kohler A."/>
            <person name="Costa M.D."/>
            <person name="Nagy L.G."/>
            <person name="Floudas D."/>
            <person name="Copeland A."/>
            <person name="Barry K.W."/>
            <person name="Cichocki N."/>
            <person name="Veneault-Fourrey C."/>
            <person name="LaButti K."/>
            <person name="Lindquist E.A."/>
            <person name="Lipzen A."/>
            <person name="Lundell T."/>
            <person name="Morin E."/>
            <person name="Murat C."/>
            <person name="Sun H."/>
            <person name="Tunlid A."/>
            <person name="Henrissat B."/>
            <person name="Grigoriev I.V."/>
            <person name="Hibbett D.S."/>
            <person name="Martin F."/>
            <person name="Nordberg H.P."/>
            <person name="Cantor M.N."/>
            <person name="Hua S.X."/>
        </authorList>
    </citation>
    <scope>NUCLEOTIDE SEQUENCE [LARGE SCALE GENOMIC DNA]</scope>
    <source>
        <strain evidence="2 3">Marx 270</strain>
    </source>
</reference>
<dbReference type="OrthoDB" id="8954335at2759"/>
<dbReference type="Gene3D" id="3.40.50.300">
    <property type="entry name" value="P-loop containing nucleotide triphosphate hydrolases"/>
    <property type="match status" value="1"/>
</dbReference>
<evidence type="ECO:0000313" key="3">
    <source>
        <dbReference type="Proteomes" id="UP000054217"/>
    </source>
</evidence>
<name>A0A0C3P691_PISTI</name>
<dbReference type="EMBL" id="KN831979">
    <property type="protein sequence ID" value="KIO02854.1"/>
    <property type="molecule type" value="Genomic_DNA"/>
</dbReference>
<protein>
    <recommendedName>
        <fullName evidence="1">G domain-containing protein</fullName>
    </recommendedName>
</protein>
<evidence type="ECO:0000313" key="2">
    <source>
        <dbReference type="EMBL" id="KIO02854.1"/>
    </source>
</evidence>
<dbReference type="SUPFAM" id="SSF52540">
    <property type="entry name" value="P-loop containing nucleoside triphosphate hydrolases"/>
    <property type="match status" value="1"/>
</dbReference>
<dbReference type="Pfam" id="PF01926">
    <property type="entry name" value="MMR_HSR1"/>
    <property type="match status" value="1"/>
</dbReference>
<dbReference type="CDD" id="cd00882">
    <property type="entry name" value="Ras_like_GTPase"/>
    <property type="match status" value="1"/>
</dbReference>
<dbReference type="InterPro" id="IPR006073">
    <property type="entry name" value="GTP-bd"/>
</dbReference>
<dbReference type="InterPro" id="IPR025662">
    <property type="entry name" value="Sigma_54_int_dom_ATP-bd_1"/>
</dbReference>
<accession>A0A0C3P691</accession>
<evidence type="ECO:0000259" key="1">
    <source>
        <dbReference type="Pfam" id="PF01926"/>
    </source>
</evidence>
<proteinExistence type="predicted"/>
<dbReference type="InterPro" id="IPR027417">
    <property type="entry name" value="P-loop_NTPase"/>
</dbReference>
<dbReference type="AlphaFoldDB" id="A0A0C3P691"/>
<dbReference type="GO" id="GO:0005525">
    <property type="term" value="F:GTP binding"/>
    <property type="evidence" value="ECO:0007669"/>
    <property type="project" value="InterPro"/>
</dbReference>
<dbReference type="Proteomes" id="UP000054217">
    <property type="component" value="Unassembled WGS sequence"/>
</dbReference>
<dbReference type="InParanoid" id="A0A0C3P691"/>
<gene>
    <name evidence="2" type="ORF">M404DRAFT_146812</name>
</gene>
<dbReference type="HOGENOM" id="CLU_050405_0_0_1"/>
<reference evidence="3" key="2">
    <citation type="submission" date="2015-01" db="EMBL/GenBank/DDBJ databases">
        <title>Evolutionary Origins and Diversification of the Mycorrhizal Mutualists.</title>
        <authorList>
            <consortium name="DOE Joint Genome Institute"/>
            <consortium name="Mycorrhizal Genomics Consortium"/>
            <person name="Kohler A."/>
            <person name="Kuo A."/>
            <person name="Nagy L.G."/>
            <person name="Floudas D."/>
            <person name="Copeland A."/>
            <person name="Barry K.W."/>
            <person name="Cichocki N."/>
            <person name="Veneault-Fourrey C."/>
            <person name="LaButti K."/>
            <person name="Lindquist E.A."/>
            <person name="Lipzen A."/>
            <person name="Lundell T."/>
            <person name="Morin E."/>
            <person name="Murat C."/>
            <person name="Riley R."/>
            <person name="Ohm R."/>
            <person name="Sun H."/>
            <person name="Tunlid A."/>
            <person name="Henrissat B."/>
            <person name="Grigoriev I.V."/>
            <person name="Hibbett D.S."/>
            <person name="Martin F."/>
        </authorList>
    </citation>
    <scope>NUCLEOTIDE SEQUENCE [LARGE SCALE GENOMIC DNA]</scope>
    <source>
        <strain evidence="3">Marx 270</strain>
    </source>
</reference>
<dbReference type="PROSITE" id="PS00675">
    <property type="entry name" value="SIGMA54_INTERACT_1"/>
    <property type="match status" value="1"/>
</dbReference>
<dbReference type="STRING" id="870435.A0A0C3P691"/>